<keyword evidence="1" id="KW-0732">Signal</keyword>
<proteinExistence type="predicted"/>
<dbReference type="PROSITE" id="PS51257">
    <property type="entry name" value="PROKAR_LIPOPROTEIN"/>
    <property type="match status" value="1"/>
</dbReference>
<sequence>MKKRVRLFSGFLALILSVSVLAGCGSGKDAEEIIDRAISELKDVESMTTDMEMIMDMSVSSGETSISANMGMSLKVDQLIDEQISHGTGSTTVSTFGMSEEADIELYLVKEEGELVEYSKTDDGDWIIGDTGYVNFTMINSKTFWQGFKSAKNLKHTGTGEVNKSKTEIIEGKIDGDTLDEAMSLFSATDNASASLFTGLNFKDTDIVLEAQFYQDSGLPASISVDLTSVMDEVLKSEEFSSQMMGMDMAIDEFTMNFTFENYNEVDDIEIPDELADATIGYNDDDDYDYDDDYSYIEGVENPTGPWQSFEFTLNQKTYKLPVAYSEFTSAGWEIDSSSDSRIKVAAESTEYYIDIVNEKGDVISLSFYNDSKEEKAITDCIVIGVEVNNEYITDLDFSLPGGVKIGMSEDELNSIYKEYTDLYDSTYFKSYSYYGDNYYDMVYITLYDGKIDSLSIDHK</sequence>
<comment type="caution">
    <text evidence="2">The sequence shown here is derived from an EMBL/GenBank/DDBJ whole genome shotgun (WGS) entry which is preliminary data.</text>
</comment>
<dbReference type="Proteomes" id="UP001230220">
    <property type="component" value="Unassembled WGS sequence"/>
</dbReference>
<reference evidence="2 3" key="1">
    <citation type="submission" date="2023-07" db="EMBL/GenBank/DDBJ databases">
        <title>Genomic Encyclopedia of Type Strains, Phase IV (KMG-IV): sequencing the most valuable type-strain genomes for metagenomic binning, comparative biology and taxonomic classification.</title>
        <authorList>
            <person name="Goeker M."/>
        </authorList>
    </citation>
    <scope>NUCLEOTIDE SEQUENCE [LARGE SCALE GENOMIC DNA]</scope>
    <source>
        <strain evidence="2 3">DSM 16784</strain>
    </source>
</reference>
<dbReference type="RefSeq" id="WP_307407161.1">
    <property type="nucleotide sequence ID" value="NZ_JAUSUR010000002.1"/>
</dbReference>
<organism evidence="2 3">
    <name type="scientific">Breznakia pachnodae</name>
    <dbReference type="NCBI Taxonomy" id="265178"/>
    <lineage>
        <taxon>Bacteria</taxon>
        <taxon>Bacillati</taxon>
        <taxon>Bacillota</taxon>
        <taxon>Erysipelotrichia</taxon>
        <taxon>Erysipelotrichales</taxon>
        <taxon>Erysipelotrichaceae</taxon>
        <taxon>Breznakia</taxon>
    </lineage>
</organism>
<feature type="chain" id="PRO_5047139241" evidence="1">
    <location>
        <begin position="23"/>
        <end position="460"/>
    </location>
</feature>
<feature type="signal peptide" evidence="1">
    <location>
        <begin position="1"/>
        <end position="22"/>
    </location>
</feature>
<gene>
    <name evidence="2" type="ORF">J2S15_001652</name>
</gene>
<dbReference type="EMBL" id="JAUSUR010000002">
    <property type="protein sequence ID" value="MDQ0360907.1"/>
    <property type="molecule type" value="Genomic_DNA"/>
</dbReference>
<protein>
    <submittedName>
        <fullName evidence="2">Uncharacterized protein</fullName>
    </submittedName>
</protein>
<evidence type="ECO:0000313" key="2">
    <source>
        <dbReference type="EMBL" id="MDQ0360907.1"/>
    </source>
</evidence>
<name>A0ABU0E1Z0_9FIRM</name>
<accession>A0ABU0E1Z0</accession>
<evidence type="ECO:0000313" key="3">
    <source>
        <dbReference type="Proteomes" id="UP001230220"/>
    </source>
</evidence>
<keyword evidence="3" id="KW-1185">Reference proteome</keyword>
<evidence type="ECO:0000256" key="1">
    <source>
        <dbReference type="SAM" id="SignalP"/>
    </source>
</evidence>
<dbReference type="Gene3D" id="2.50.20.20">
    <property type="match status" value="1"/>
</dbReference>